<comment type="subcellular location">
    <subcellularLocation>
        <location evidence="1">Membrane</location>
        <topology evidence="1">Multi-pass membrane protein</topology>
    </subcellularLocation>
</comment>
<gene>
    <name evidence="6" type="ORF">F3Y22_tig00112988pilonHSYRG00164</name>
</gene>
<evidence type="ECO:0000256" key="5">
    <source>
        <dbReference type="SAM" id="Phobius"/>
    </source>
</evidence>
<organism evidence="6 7">
    <name type="scientific">Hibiscus syriacus</name>
    <name type="common">Rose of Sharon</name>
    <dbReference type="NCBI Taxonomy" id="106335"/>
    <lineage>
        <taxon>Eukaryota</taxon>
        <taxon>Viridiplantae</taxon>
        <taxon>Streptophyta</taxon>
        <taxon>Embryophyta</taxon>
        <taxon>Tracheophyta</taxon>
        <taxon>Spermatophyta</taxon>
        <taxon>Magnoliopsida</taxon>
        <taxon>eudicotyledons</taxon>
        <taxon>Gunneridae</taxon>
        <taxon>Pentapetalae</taxon>
        <taxon>rosids</taxon>
        <taxon>malvids</taxon>
        <taxon>Malvales</taxon>
        <taxon>Malvaceae</taxon>
        <taxon>Malvoideae</taxon>
        <taxon>Hibiscus</taxon>
    </lineage>
</organism>
<dbReference type="GO" id="GO:0055062">
    <property type="term" value="P:phosphate ion homeostasis"/>
    <property type="evidence" value="ECO:0007669"/>
    <property type="project" value="TreeGrafter"/>
</dbReference>
<dbReference type="PANTHER" id="PTHR43184">
    <property type="entry name" value="MAJOR FACILITATOR SUPERFAMILY TRANSPORTER 16, ISOFORM B"/>
    <property type="match status" value="1"/>
</dbReference>
<keyword evidence="2 5" id="KW-0812">Transmembrane</keyword>
<keyword evidence="4 5" id="KW-0472">Membrane</keyword>
<keyword evidence="3 5" id="KW-1133">Transmembrane helix</keyword>
<accession>A0A6A2XMV3</accession>
<comment type="caution">
    <text evidence="6">The sequence shown here is derived from an EMBL/GenBank/DDBJ whole genome shotgun (WGS) entry which is preliminary data.</text>
</comment>
<evidence type="ECO:0000256" key="1">
    <source>
        <dbReference type="ARBA" id="ARBA00004141"/>
    </source>
</evidence>
<sequence>MVKTYCFSDCFNIVELWMGLESVGADKNDDEEDEMDRNNGGVSEHLLGSDTELKEQPVGFIDAWKILGVAPFALCLLFTKVVTYTFLYWLPYYISHTGVLRRILAGHILNPLDARAITTVTFMYCAIPALFFYRSYGHISLAMNVALMFVCEIFMNGPYALIMTVVSADLRTHNSLRGNSKALVIVTSIIDREGLLLPRLVVAEVAARIFDSRSRGGSQSGPQDPELKV</sequence>
<dbReference type="Proteomes" id="UP000436088">
    <property type="component" value="Unassembled WGS sequence"/>
</dbReference>
<dbReference type="GO" id="GO:0016020">
    <property type="term" value="C:membrane"/>
    <property type="evidence" value="ECO:0007669"/>
    <property type="project" value="UniProtKB-SubCell"/>
</dbReference>
<dbReference type="Gene3D" id="1.20.1250.20">
    <property type="entry name" value="MFS general substrate transporter like domains"/>
    <property type="match status" value="1"/>
</dbReference>
<feature type="transmembrane region" description="Helical" evidence="5">
    <location>
        <begin position="145"/>
        <end position="166"/>
    </location>
</feature>
<evidence type="ECO:0000313" key="7">
    <source>
        <dbReference type="Proteomes" id="UP000436088"/>
    </source>
</evidence>
<keyword evidence="6" id="KW-0346">Stress response</keyword>
<dbReference type="SUPFAM" id="SSF103473">
    <property type="entry name" value="MFS general substrate transporter"/>
    <property type="match status" value="1"/>
</dbReference>
<evidence type="ECO:0000256" key="3">
    <source>
        <dbReference type="ARBA" id="ARBA00022989"/>
    </source>
</evidence>
<reference evidence="6" key="1">
    <citation type="submission" date="2019-09" db="EMBL/GenBank/DDBJ databases">
        <title>Draft genome information of white flower Hibiscus syriacus.</title>
        <authorList>
            <person name="Kim Y.-M."/>
        </authorList>
    </citation>
    <scope>NUCLEOTIDE SEQUENCE [LARGE SCALE GENOMIC DNA]</scope>
    <source>
        <strain evidence="6">YM2019G1</strain>
    </source>
</reference>
<evidence type="ECO:0000313" key="6">
    <source>
        <dbReference type="EMBL" id="KAE8663336.1"/>
    </source>
</evidence>
<evidence type="ECO:0000256" key="2">
    <source>
        <dbReference type="ARBA" id="ARBA00022692"/>
    </source>
</evidence>
<dbReference type="EMBL" id="VEPZ02001681">
    <property type="protein sequence ID" value="KAE8663336.1"/>
    <property type="molecule type" value="Genomic_DNA"/>
</dbReference>
<evidence type="ECO:0000256" key="4">
    <source>
        <dbReference type="ARBA" id="ARBA00023136"/>
    </source>
</evidence>
<dbReference type="AlphaFoldDB" id="A0A6A2XMV3"/>
<proteinExistence type="predicted"/>
<feature type="transmembrane region" description="Helical" evidence="5">
    <location>
        <begin position="114"/>
        <end position="133"/>
    </location>
</feature>
<feature type="transmembrane region" description="Helical" evidence="5">
    <location>
        <begin position="72"/>
        <end position="94"/>
    </location>
</feature>
<dbReference type="InterPro" id="IPR036259">
    <property type="entry name" value="MFS_trans_sf"/>
</dbReference>
<keyword evidence="7" id="KW-1185">Reference proteome</keyword>
<protein>
    <submittedName>
        <fullName evidence="6">23.6 kDa heat shock protein</fullName>
    </submittedName>
</protein>
<dbReference type="PANTHER" id="PTHR43184:SF15">
    <property type="entry name" value="GLYCEROL-3-PHOSPHATE TRANSPORTER 1-RELATED"/>
    <property type="match status" value="1"/>
</dbReference>
<name>A0A6A2XMV3_HIBSY</name>